<name>A0A2M7ARC8_9BACT</name>
<proteinExistence type="predicted"/>
<dbReference type="Pfam" id="PF01935">
    <property type="entry name" value="DUF87"/>
    <property type="match status" value="1"/>
</dbReference>
<dbReference type="PANTHER" id="PTHR30121">
    <property type="entry name" value="UNCHARACTERIZED PROTEIN YJGR-RELATED"/>
    <property type="match status" value="1"/>
</dbReference>
<dbReference type="EMBL" id="PEWA01000056">
    <property type="protein sequence ID" value="PIU73060.1"/>
    <property type="molecule type" value="Genomic_DNA"/>
</dbReference>
<dbReference type="Gene3D" id="3.40.50.300">
    <property type="entry name" value="P-loop containing nucleotide triphosphate hydrolases"/>
    <property type="match status" value="2"/>
</dbReference>
<dbReference type="PANTHER" id="PTHR30121:SF6">
    <property type="entry name" value="SLR6007 PROTEIN"/>
    <property type="match status" value="1"/>
</dbReference>
<dbReference type="AlphaFoldDB" id="A0A2M7ARC8"/>
<dbReference type="InterPro" id="IPR051162">
    <property type="entry name" value="T4SS_component"/>
</dbReference>
<accession>A0A2M7ARC8</accession>
<protein>
    <recommendedName>
        <fullName evidence="1">Helicase HerA central domain-containing protein</fullName>
    </recommendedName>
</protein>
<feature type="domain" description="Helicase HerA central" evidence="1">
    <location>
        <begin position="227"/>
        <end position="279"/>
    </location>
</feature>
<evidence type="ECO:0000313" key="2">
    <source>
        <dbReference type="EMBL" id="PIU73060.1"/>
    </source>
</evidence>
<organism evidence="2 3">
    <name type="scientific">Candidatus Shapirobacteria bacterium CG06_land_8_20_14_3_00_40_12</name>
    <dbReference type="NCBI Taxonomy" id="1974881"/>
    <lineage>
        <taxon>Bacteria</taxon>
        <taxon>Candidatus Shapironibacteriota</taxon>
    </lineage>
</organism>
<evidence type="ECO:0000313" key="3">
    <source>
        <dbReference type="Proteomes" id="UP000231407"/>
    </source>
</evidence>
<gene>
    <name evidence="2" type="ORF">COS78_04070</name>
</gene>
<dbReference type="Proteomes" id="UP000231407">
    <property type="component" value="Unassembled WGS sequence"/>
</dbReference>
<dbReference type="SUPFAM" id="SSF52540">
    <property type="entry name" value="P-loop containing nucleoside triphosphate hydrolases"/>
    <property type="match status" value="1"/>
</dbReference>
<comment type="caution">
    <text evidence="2">The sequence shown here is derived from an EMBL/GenBank/DDBJ whole genome shotgun (WGS) entry which is preliminary data.</text>
</comment>
<evidence type="ECO:0000259" key="1">
    <source>
        <dbReference type="Pfam" id="PF01935"/>
    </source>
</evidence>
<sequence>MTSARIIGLSNFIKLYKYKGSIICPMRTFEVFIQENKVTAVDWARLVQKIAKHERNFSIEVEFGAGTIEFYLHAQKDLSPLANSLEGFILKPVDRNLQKTKKPFFYRSLGLRWSNQRNFLELRETEEIKRGIIIDKVLINFKKVFSRNLHFVTIFFKDKDKRSYSSSYFSLNNPLFGFELNFENNTKIKKKSVPLYLKVDETAKLFTSDEERGFLEVSGFPNFSNSVYFPLNKFEFGKHSLIVGQTGVGKSKLIELFVKNIPKQSLQDEYAVVIIDPHASLYPQFLNTDFSKANFDFIRTSCDLFPSFSEPKIATELTILLFKTLLGNQFNAKMERVLKYSIYLLFLQNQMSLISLKRFLTELEFRKELLNSLEEGYDYLSHFFETEFVEMQTKFYELAIMPVLVLIDELSFIPAFTSNLPTYNMEEALKNNFLVCFSLNRISLGEKATRLIAGLIIQQLFLIAQKGSVKKKIILIIDEVSIVENESLVSILSEARKFNLSLFLSQQYLTQITPELLKGILSNAYNYFAFKVSDEDAKILAKNLDIEFPDEILAKQKGKGFSDEDLKRNLLVTLNPRECLVRVFSNGKFYPCFSAKTMDVN</sequence>
<dbReference type="InterPro" id="IPR027417">
    <property type="entry name" value="P-loop_NTPase"/>
</dbReference>
<reference evidence="3" key="1">
    <citation type="submission" date="2017-09" db="EMBL/GenBank/DDBJ databases">
        <title>Depth-based differentiation of microbial function through sediment-hosted aquifers and enrichment of novel symbionts in the deep terrestrial subsurface.</title>
        <authorList>
            <person name="Probst A.J."/>
            <person name="Ladd B."/>
            <person name="Jarett J.K."/>
            <person name="Geller-Mcgrath D.E."/>
            <person name="Sieber C.M.K."/>
            <person name="Emerson J.B."/>
            <person name="Anantharaman K."/>
            <person name="Thomas B.C."/>
            <person name="Malmstrom R."/>
            <person name="Stieglmeier M."/>
            <person name="Klingl A."/>
            <person name="Woyke T."/>
            <person name="Ryan C.M."/>
            <person name="Banfield J.F."/>
        </authorList>
    </citation>
    <scope>NUCLEOTIDE SEQUENCE [LARGE SCALE GENOMIC DNA]</scope>
</reference>
<dbReference type="InterPro" id="IPR002789">
    <property type="entry name" value="HerA_central"/>
</dbReference>